<dbReference type="AlphaFoldDB" id="A0A396SB96"/>
<dbReference type="SUPFAM" id="SSF50630">
    <property type="entry name" value="Acid proteases"/>
    <property type="match status" value="1"/>
</dbReference>
<reference evidence="3 4" key="1">
    <citation type="submission" date="2018-08" db="EMBL/GenBank/DDBJ databases">
        <title>Lysinibacillus sp. YLB-03 draft genome sequence.</title>
        <authorList>
            <person name="Yu L."/>
        </authorList>
    </citation>
    <scope>NUCLEOTIDE SEQUENCE [LARGE SCALE GENOMIC DNA]</scope>
    <source>
        <strain evidence="3 4">YLB-03</strain>
    </source>
</reference>
<dbReference type="CDD" id="cd05483">
    <property type="entry name" value="retropepsin_like_bacteria"/>
    <property type="match status" value="1"/>
</dbReference>
<evidence type="ECO:0000313" key="4">
    <source>
        <dbReference type="Proteomes" id="UP000265692"/>
    </source>
</evidence>
<dbReference type="PROSITE" id="PS50175">
    <property type="entry name" value="ASP_PROT_RETROV"/>
    <property type="match status" value="1"/>
</dbReference>
<protein>
    <recommendedName>
        <fullName evidence="2">Peptidase A2 domain-containing protein</fullName>
    </recommendedName>
</protein>
<gene>
    <name evidence="3" type="ORF">D1B33_05685</name>
</gene>
<accession>A0A396SB96</accession>
<proteinExistence type="predicted"/>
<dbReference type="RefSeq" id="WP_118875407.1">
    <property type="nucleotide sequence ID" value="NZ_QWEI01000002.1"/>
</dbReference>
<keyword evidence="4" id="KW-1185">Reference proteome</keyword>
<keyword evidence="1" id="KW-0378">Hydrolase</keyword>
<dbReference type="EMBL" id="QWEI01000002">
    <property type="protein sequence ID" value="RHW38373.1"/>
    <property type="molecule type" value="Genomic_DNA"/>
</dbReference>
<evidence type="ECO:0000256" key="1">
    <source>
        <dbReference type="ARBA" id="ARBA00022801"/>
    </source>
</evidence>
<dbReference type="InterPro" id="IPR001995">
    <property type="entry name" value="Peptidase_A2_cat"/>
</dbReference>
<dbReference type="Gene3D" id="2.40.70.10">
    <property type="entry name" value="Acid Proteases"/>
    <property type="match status" value="1"/>
</dbReference>
<dbReference type="GO" id="GO:0004190">
    <property type="term" value="F:aspartic-type endopeptidase activity"/>
    <property type="evidence" value="ECO:0007669"/>
    <property type="project" value="InterPro"/>
</dbReference>
<dbReference type="InterPro" id="IPR021109">
    <property type="entry name" value="Peptidase_aspartic_dom_sf"/>
</dbReference>
<sequence length="128" mass="14409">MKKLVIDEGLLLTDMEICYKGNNLHLNRVLIDTGSMSTVVAAVKAEKIGIMPEDKDIIYRISGVGGTELVYSKLIDYIKMESIKVENFSIEISAMDYGFELDAIIGLNLLQCMKAKINIDKLLLQWHQ</sequence>
<name>A0A396SB96_9BACL</name>
<organism evidence="3 4">
    <name type="scientific">Ureibacillus yapensis</name>
    <dbReference type="NCBI Taxonomy" id="2304605"/>
    <lineage>
        <taxon>Bacteria</taxon>
        <taxon>Bacillati</taxon>
        <taxon>Bacillota</taxon>
        <taxon>Bacilli</taxon>
        <taxon>Bacillales</taxon>
        <taxon>Caryophanaceae</taxon>
        <taxon>Ureibacillus</taxon>
    </lineage>
</organism>
<evidence type="ECO:0000259" key="2">
    <source>
        <dbReference type="PROSITE" id="PS50175"/>
    </source>
</evidence>
<comment type="caution">
    <text evidence="3">The sequence shown here is derived from an EMBL/GenBank/DDBJ whole genome shotgun (WGS) entry which is preliminary data.</text>
</comment>
<dbReference type="Pfam" id="PF13650">
    <property type="entry name" value="Asp_protease_2"/>
    <property type="match status" value="1"/>
</dbReference>
<dbReference type="OrthoDB" id="2735601at2"/>
<dbReference type="Proteomes" id="UP000265692">
    <property type="component" value="Unassembled WGS sequence"/>
</dbReference>
<feature type="domain" description="Peptidase A2" evidence="2">
    <location>
        <begin position="27"/>
        <end position="66"/>
    </location>
</feature>
<dbReference type="GO" id="GO:0006508">
    <property type="term" value="P:proteolysis"/>
    <property type="evidence" value="ECO:0007669"/>
    <property type="project" value="InterPro"/>
</dbReference>
<dbReference type="InterPro" id="IPR034122">
    <property type="entry name" value="Retropepsin-like_bacterial"/>
</dbReference>
<evidence type="ECO:0000313" key="3">
    <source>
        <dbReference type="EMBL" id="RHW38373.1"/>
    </source>
</evidence>